<keyword evidence="1" id="KW-0732">Signal</keyword>
<feature type="chain" id="PRO_5013029122" description="Secreted protein" evidence="1">
    <location>
        <begin position="27"/>
        <end position="305"/>
    </location>
</feature>
<accession>A0A1Z1W2R4</accession>
<keyword evidence="3" id="KW-1185">Reference proteome</keyword>
<name>A0A1Z1W2R4_9ACTN</name>
<sequence length="305" mass="32877">MGPLRRAGAAVVGICCLALTLVGVNAARDDPGRVPRPAVGYPFGGVIRFSPAQRAALSQAQQESVAACMAARGLRYEIPPPLPAVPEPDNPYGLLGEDEARSSGYSLSLHQGQDSQLKDLLKSVPATQRGRWKQALFGTTAHRKVVSLPGGGEIFFNTDGCVQRARTHLYGARWDPLQYTFQALSLQVTTAVQRSGPVRAAHRQWAACMKGEGIRAGTPQHSRAMVADELKRPAAGAPHRKEVARFELRVATQDARCQRTSALAPAVADAAAREERRILRTRADELHLLNNLKSAALSRVKGELS</sequence>
<evidence type="ECO:0000313" key="2">
    <source>
        <dbReference type="EMBL" id="ARX80694.1"/>
    </source>
</evidence>
<organism evidence="2 3">
    <name type="scientific">Streptomyces alboflavus</name>
    <dbReference type="NCBI Taxonomy" id="67267"/>
    <lineage>
        <taxon>Bacteria</taxon>
        <taxon>Bacillati</taxon>
        <taxon>Actinomycetota</taxon>
        <taxon>Actinomycetes</taxon>
        <taxon>Kitasatosporales</taxon>
        <taxon>Streptomycetaceae</taxon>
        <taxon>Streptomyces</taxon>
    </lineage>
</organism>
<evidence type="ECO:0000256" key="1">
    <source>
        <dbReference type="SAM" id="SignalP"/>
    </source>
</evidence>
<gene>
    <name evidence="2" type="ORF">SMD44_00092</name>
</gene>
<evidence type="ECO:0008006" key="4">
    <source>
        <dbReference type="Google" id="ProtNLM"/>
    </source>
</evidence>
<dbReference type="AlphaFoldDB" id="A0A1Z1W2R4"/>
<reference evidence="2 3" key="1">
    <citation type="submission" date="2017-05" db="EMBL/GenBank/DDBJ databases">
        <title>Streptomyces alboflavus Genome sequencing and assembly.</title>
        <authorList>
            <person name="Wang Y."/>
            <person name="Du B."/>
            <person name="Ding Y."/>
            <person name="Liu H."/>
            <person name="Hou Q."/>
            <person name="Liu K."/>
            <person name="Wang C."/>
            <person name="Yao L."/>
        </authorList>
    </citation>
    <scope>NUCLEOTIDE SEQUENCE [LARGE SCALE GENOMIC DNA]</scope>
    <source>
        <strain evidence="2 3">MDJK44</strain>
    </source>
</reference>
<dbReference type="KEGG" id="salf:SMD44_00092"/>
<dbReference type="EMBL" id="CP021748">
    <property type="protein sequence ID" value="ARX80694.1"/>
    <property type="molecule type" value="Genomic_DNA"/>
</dbReference>
<feature type="signal peptide" evidence="1">
    <location>
        <begin position="1"/>
        <end position="26"/>
    </location>
</feature>
<protein>
    <recommendedName>
        <fullName evidence="4">Secreted protein</fullName>
    </recommendedName>
</protein>
<dbReference type="Proteomes" id="UP000195880">
    <property type="component" value="Chromosome"/>
</dbReference>
<evidence type="ECO:0000313" key="3">
    <source>
        <dbReference type="Proteomes" id="UP000195880"/>
    </source>
</evidence>
<proteinExistence type="predicted"/>